<keyword evidence="3" id="KW-1185">Reference proteome</keyword>
<evidence type="ECO:0000259" key="1">
    <source>
        <dbReference type="Pfam" id="PF01814"/>
    </source>
</evidence>
<organism evidence="2 3">
    <name type="scientific">Falsiroseomonas bella</name>
    <dbReference type="NCBI Taxonomy" id="2184016"/>
    <lineage>
        <taxon>Bacteria</taxon>
        <taxon>Pseudomonadati</taxon>
        <taxon>Pseudomonadota</taxon>
        <taxon>Alphaproteobacteria</taxon>
        <taxon>Acetobacterales</taxon>
        <taxon>Roseomonadaceae</taxon>
        <taxon>Falsiroseomonas</taxon>
    </lineage>
</organism>
<accession>A0A317FAP9</accession>
<gene>
    <name evidence="2" type="ORF">DFH01_20110</name>
</gene>
<evidence type="ECO:0000313" key="2">
    <source>
        <dbReference type="EMBL" id="PWS35875.1"/>
    </source>
</evidence>
<evidence type="ECO:0000313" key="3">
    <source>
        <dbReference type="Proteomes" id="UP000245765"/>
    </source>
</evidence>
<dbReference type="InterPro" id="IPR012312">
    <property type="entry name" value="Hemerythrin-like"/>
</dbReference>
<dbReference type="AlphaFoldDB" id="A0A317FAP9"/>
<dbReference type="RefSeq" id="WP_109872241.1">
    <property type="nucleotide sequence ID" value="NZ_QGNA01000004.1"/>
</dbReference>
<name>A0A317FAP9_9PROT</name>
<reference evidence="3" key="1">
    <citation type="submission" date="2018-05" db="EMBL/GenBank/DDBJ databases">
        <authorList>
            <person name="Du Z."/>
            <person name="Wang X."/>
        </authorList>
    </citation>
    <scope>NUCLEOTIDE SEQUENCE [LARGE SCALE GENOMIC DNA]</scope>
    <source>
        <strain evidence="3">CQN31</strain>
    </source>
</reference>
<comment type="caution">
    <text evidence="2">The sequence shown here is derived from an EMBL/GenBank/DDBJ whole genome shotgun (WGS) entry which is preliminary data.</text>
</comment>
<dbReference type="OrthoDB" id="7280286at2"/>
<dbReference type="Gene3D" id="1.20.120.520">
    <property type="entry name" value="nmb1532 protein domain like"/>
    <property type="match status" value="1"/>
</dbReference>
<dbReference type="Pfam" id="PF01814">
    <property type="entry name" value="Hemerythrin"/>
    <property type="match status" value="1"/>
</dbReference>
<dbReference type="Proteomes" id="UP000245765">
    <property type="component" value="Unassembled WGS sequence"/>
</dbReference>
<protein>
    <recommendedName>
        <fullName evidence="1">Hemerythrin-like domain-containing protein</fullName>
    </recommendedName>
</protein>
<dbReference type="EMBL" id="QGNA01000004">
    <property type="protein sequence ID" value="PWS35875.1"/>
    <property type="molecule type" value="Genomic_DNA"/>
</dbReference>
<feature type="domain" description="Hemerythrin-like" evidence="1">
    <location>
        <begin position="19"/>
        <end position="146"/>
    </location>
</feature>
<sequence>MGAVEAEFGGLGPDLLADPVAFLLAEHGRQRALLGHLERLARRTQGSARPAIARALVAWLACELPLHLRDEADSLLPRMAAAAPALMVRLQAEDLALRALRRKLRDALAPIAAGHAPPKDFAATVLAFAQLYRRRLATEEAEVLPTARRVLDDAACDAIAAEMRQRRS</sequence>
<proteinExistence type="predicted"/>